<dbReference type="PANTHER" id="PTHR45527">
    <property type="entry name" value="NONRIBOSOMAL PEPTIDE SYNTHETASE"/>
    <property type="match status" value="1"/>
</dbReference>
<dbReference type="Gene3D" id="3.40.50.12780">
    <property type="entry name" value="N-terminal domain of ligase-like"/>
    <property type="match status" value="1"/>
</dbReference>
<dbReference type="SUPFAM" id="SSF56801">
    <property type="entry name" value="Acetyl-CoA synthetase-like"/>
    <property type="match status" value="1"/>
</dbReference>
<feature type="domain" description="AMP-dependent synthetase/ligase" evidence="1">
    <location>
        <begin position="124"/>
        <end position="283"/>
    </location>
</feature>
<dbReference type="RefSeq" id="WP_212529856.1">
    <property type="nucleotide sequence ID" value="NZ_JAGSOG010000092.1"/>
</dbReference>
<sequence>MGRTEVLHELVARSADRSRQAAAVRQGELELTYGELQALAVQFAAELACAGVGEGQVVALDLPGNVRMIAAMLATGILGGAFLPLDQRDPVARQAALGADFAAAALVTEDAVHATGAAARLDGRPAYVTYTAGSAERPRAVVTGQRVAVDHVEAALHEYRLRPGDRQLQFTPPGSGLAVEEVFTTLASGATLVLRDADFGYEDVADFLRLADERALTVLTLPTGLCEEFGGELARRPKLLLPRGLRLLVAGGEPASAQACAAWQAAARDAGFRIVNSTGPSDCAAERPLSLLR</sequence>
<dbReference type="AlphaFoldDB" id="A0A941IRJ1"/>
<reference evidence="2" key="1">
    <citation type="submission" date="2021-04" db="EMBL/GenBank/DDBJ databases">
        <title>Genome based classification of Actinospica acidithermotolerans sp. nov., an actinobacterium isolated from an Indonesian hot spring.</title>
        <authorList>
            <person name="Kusuma A.B."/>
            <person name="Putra K.E."/>
            <person name="Nafisah S."/>
            <person name="Loh J."/>
            <person name="Nouioui I."/>
            <person name="Goodfellow M."/>
        </authorList>
    </citation>
    <scope>NUCLEOTIDE SEQUENCE</scope>
    <source>
        <strain evidence="2">CSCA 57</strain>
    </source>
</reference>
<evidence type="ECO:0000313" key="2">
    <source>
        <dbReference type="EMBL" id="MBR7835362.1"/>
    </source>
</evidence>
<dbReference type="InterPro" id="IPR000873">
    <property type="entry name" value="AMP-dep_synth/lig_dom"/>
</dbReference>
<accession>A0A941IRJ1</accession>
<keyword evidence="3" id="KW-1185">Reference proteome</keyword>
<feature type="domain" description="AMP-dependent synthetase/ligase" evidence="1">
    <location>
        <begin position="12"/>
        <end position="110"/>
    </location>
</feature>
<dbReference type="Proteomes" id="UP000675781">
    <property type="component" value="Unassembled WGS sequence"/>
</dbReference>
<dbReference type="GO" id="GO:0005829">
    <property type="term" value="C:cytosol"/>
    <property type="evidence" value="ECO:0007669"/>
    <property type="project" value="TreeGrafter"/>
</dbReference>
<comment type="caution">
    <text evidence="2">The sequence shown here is derived from an EMBL/GenBank/DDBJ whole genome shotgun (WGS) entry which is preliminary data.</text>
</comment>
<dbReference type="GO" id="GO:0031177">
    <property type="term" value="F:phosphopantetheine binding"/>
    <property type="evidence" value="ECO:0007669"/>
    <property type="project" value="TreeGrafter"/>
</dbReference>
<protein>
    <submittedName>
        <fullName evidence="2">AMP-binding protein</fullName>
    </submittedName>
</protein>
<dbReference type="EMBL" id="JAGSOG010000092">
    <property type="protein sequence ID" value="MBR7835362.1"/>
    <property type="molecule type" value="Genomic_DNA"/>
</dbReference>
<dbReference type="GO" id="GO:0043041">
    <property type="term" value="P:amino acid activation for nonribosomal peptide biosynthetic process"/>
    <property type="evidence" value="ECO:0007669"/>
    <property type="project" value="TreeGrafter"/>
</dbReference>
<evidence type="ECO:0000313" key="3">
    <source>
        <dbReference type="Proteomes" id="UP000675781"/>
    </source>
</evidence>
<dbReference type="Pfam" id="PF00501">
    <property type="entry name" value="AMP-binding"/>
    <property type="match status" value="2"/>
</dbReference>
<name>A0A941IRJ1_9ACTN</name>
<evidence type="ECO:0000259" key="1">
    <source>
        <dbReference type="Pfam" id="PF00501"/>
    </source>
</evidence>
<dbReference type="InterPro" id="IPR042099">
    <property type="entry name" value="ANL_N_sf"/>
</dbReference>
<proteinExistence type="predicted"/>
<dbReference type="GO" id="GO:0044550">
    <property type="term" value="P:secondary metabolite biosynthetic process"/>
    <property type="evidence" value="ECO:0007669"/>
    <property type="project" value="TreeGrafter"/>
</dbReference>
<organism evidence="2 3">
    <name type="scientific">Actinospica durhamensis</name>
    <dbReference type="NCBI Taxonomy" id="1508375"/>
    <lineage>
        <taxon>Bacteria</taxon>
        <taxon>Bacillati</taxon>
        <taxon>Actinomycetota</taxon>
        <taxon>Actinomycetes</taxon>
        <taxon>Catenulisporales</taxon>
        <taxon>Actinospicaceae</taxon>
        <taxon>Actinospica</taxon>
    </lineage>
</organism>
<gene>
    <name evidence="2" type="ORF">KDL01_18960</name>
</gene>
<dbReference type="PANTHER" id="PTHR45527:SF1">
    <property type="entry name" value="FATTY ACID SYNTHASE"/>
    <property type="match status" value="1"/>
</dbReference>